<dbReference type="EMBL" id="VSRR010082352">
    <property type="protein sequence ID" value="MPC89840.1"/>
    <property type="molecule type" value="Genomic_DNA"/>
</dbReference>
<keyword evidence="2" id="KW-1185">Reference proteome</keyword>
<sequence>MKRSLQVTERRLRILAAADNKPRHQSRRRRPVHVIHYAFGHLSHSEWRRVPLDIRIFFFFFFYR</sequence>
<accession>A0A5B7IZ89</accession>
<organism evidence="1 2">
    <name type="scientific">Portunus trituberculatus</name>
    <name type="common">Swimming crab</name>
    <name type="synonym">Neptunus trituberculatus</name>
    <dbReference type="NCBI Taxonomy" id="210409"/>
    <lineage>
        <taxon>Eukaryota</taxon>
        <taxon>Metazoa</taxon>
        <taxon>Ecdysozoa</taxon>
        <taxon>Arthropoda</taxon>
        <taxon>Crustacea</taxon>
        <taxon>Multicrustacea</taxon>
        <taxon>Malacostraca</taxon>
        <taxon>Eumalacostraca</taxon>
        <taxon>Eucarida</taxon>
        <taxon>Decapoda</taxon>
        <taxon>Pleocyemata</taxon>
        <taxon>Brachyura</taxon>
        <taxon>Eubrachyura</taxon>
        <taxon>Portunoidea</taxon>
        <taxon>Portunidae</taxon>
        <taxon>Portuninae</taxon>
        <taxon>Portunus</taxon>
    </lineage>
</organism>
<dbReference type="AlphaFoldDB" id="A0A5B7IZ89"/>
<name>A0A5B7IZ89_PORTR</name>
<reference evidence="1 2" key="1">
    <citation type="submission" date="2019-05" db="EMBL/GenBank/DDBJ databases">
        <title>Another draft genome of Portunus trituberculatus and its Hox gene families provides insights of decapod evolution.</title>
        <authorList>
            <person name="Jeong J.-H."/>
            <person name="Song I."/>
            <person name="Kim S."/>
            <person name="Choi T."/>
            <person name="Kim D."/>
            <person name="Ryu S."/>
            <person name="Kim W."/>
        </authorList>
    </citation>
    <scope>NUCLEOTIDE SEQUENCE [LARGE SCALE GENOMIC DNA]</scope>
    <source>
        <tissue evidence="1">Muscle</tissue>
    </source>
</reference>
<proteinExistence type="predicted"/>
<comment type="caution">
    <text evidence="1">The sequence shown here is derived from an EMBL/GenBank/DDBJ whole genome shotgun (WGS) entry which is preliminary data.</text>
</comment>
<dbReference type="Proteomes" id="UP000324222">
    <property type="component" value="Unassembled WGS sequence"/>
</dbReference>
<gene>
    <name evidence="1" type="ORF">E2C01_084801</name>
</gene>
<evidence type="ECO:0000313" key="2">
    <source>
        <dbReference type="Proteomes" id="UP000324222"/>
    </source>
</evidence>
<protein>
    <submittedName>
        <fullName evidence="1">Uncharacterized protein</fullName>
    </submittedName>
</protein>
<evidence type="ECO:0000313" key="1">
    <source>
        <dbReference type="EMBL" id="MPC89840.1"/>
    </source>
</evidence>